<dbReference type="Pfam" id="PF00656">
    <property type="entry name" value="Peptidase_C14"/>
    <property type="match status" value="1"/>
</dbReference>
<name>A0A4Y6I2B1_DUGJA</name>
<evidence type="ECO:0000259" key="3">
    <source>
        <dbReference type="PROSITE" id="PS50208"/>
    </source>
</evidence>
<dbReference type="GO" id="GO:0004197">
    <property type="term" value="F:cysteine-type endopeptidase activity"/>
    <property type="evidence" value="ECO:0007669"/>
    <property type="project" value="InterPro"/>
</dbReference>
<evidence type="ECO:0000256" key="1">
    <source>
        <dbReference type="ARBA" id="ARBA00010134"/>
    </source>
</evidence>
<dbReference type="SMART" id="SM00115">
    <property type="entry name" value="CASc"/>
    <property type="match status" value="1"/>
</dbReference>
<dbReference type="InterPro" id="IPR011600">
    <property type="entry name" value="Pept_C14_caspase"/>
</dbReference>
<gene>
    <name evidence="4" type="primary">cas-1</name>
</gene>
<protein>
    <submittedName>
        <fullName evidence="4">Caspase-1</fullName>
    </submittedName>
</protein>
<feature type="domain" description="Caspase family p20" evidence="3">
    <location>
        <begin position="315"/>
        <end position="440"/>
    </location>
</feature>
<dbReference type="PRINTS" id="PR00376">
    <property type="entry name" value="IL1BCENZYME"/>
</dbReference>
<feature type="compositionally biased region" description="Polar residues" evidence="2">
    <location>
        <begin position="299"/>
        <end position="308"/>
    </location>
</feature>
<comment type="similarity">
    <text evidence="1">Belongs to the peptidase C14A family.</text>
</comment>
<dbReference type="PANTHER" id="PTHR22576">
    <property type="entry name" value="MUCOSA ASSOCIATED LYMPHOID TISSUE LYMPHOMA TRANSLOCATION PROTEIN 1/PARACASPASE"/>
    <property type="match status" value="1"/>
</dbReference>
<organism evidence="4">
    <name type="scientific">Dugesia japonica</name>
    <name type="common">Planarian</name>
    <dbReference type="NCBI Taxonomy" id="6161"/>
    <lineage>
        <taxon>Eukaryota</taxon>
        <taxon>Metazoa</taxon>
        <taxon>Spiralia</taxon>
        <taxon>Lophotrochozoa</taxon>
        <taxon>Platyhelminthes</taxon>
        <taxon>Rhabditophora</taxon>
        <taxon>Seriata</taxon>
        <taxon>Tricladida</taxon>
        <taxon>Continenticola</taxon>
        <taxon>Geoplanoidea</taxon>
        <taxon>Dugesiidae</taxon>
        <taxon>Dugesia</taxon>
    </lineage>
</organism>
<dbReference type="EMBL" id="MK252757">
    <property type="protein sequence ID" value="QDF63026.1"/>
    <property type="molecule type" value="mRNA"/>
</dbReference>
<dbReference type="InterPro" id="IPR052039">
    <property type="entry name" value="Caspase-related_regulators"/>
</dbReference>
<dbReference type="GO" id="GO:0006508">
    <property type="term" value="P:proteolysis"/>
    <property type="evidence" value="ECO:0007669"/>
    <property type="project" value="InterPro"/>
</dbReference>
<dbReference type="AlphaFoldDB" id="A0A4Y6I2B1"/>
<reference evidence="4" key="1">
    <citation type="submission" date="2018-12" db="EMBL/GenBank/DDBJ databases">
        <title>Identification of a caspase-1 gene in planarian Dugesia japonica.</title>
        <authorList>
            <person name="Ma K."/>
        </authorList>
    </citation>
    <scope>NUCLEOTIDE SEQUENCE</scope>
</reference>
<dbReference type="InterPro" id="IPR001309">
    <property type="entry name" value="Pept_C14_p20"/>
</dbReference>
<dbReference type="Gene3D" id="3.40.50.1460">
    <property type="match status" value="1"/>
</dbReference>
<evidence type="ECO:0000256" key="2">
    <source>
        <dbReference type="SAM" id="MobiDB-lite"/>
    </source>
</evidence>
<evidence type="ECO:0000313" key="4">
    <source>
        <dbReference type="EMBL" id="QDF63026.1"/>
    </source>
</evidence>
<dbReference type="InterPro" id="IPR015917">
    <property type="entry name" value="Pept_C14A"/>
</dbReference>
<dbReference type="SUPFAM" id="SSF52129">
    <property type="entry name" value="Caspase-like"/>
    <property type="match status" value="1"/>
</dbReference>
<dbReference type="PROSITE" id="PS50208">
    <property type="entry name" value="CASPASE_P20"/>
    <property type="match status" value="1"/>
</dbReference>
<proteinExistence type="evidence at transcript level"/>
<dbReference type="PANTHER" id="PTHR22576:SF41">
    <property type="entry name" value="CASPASE 14, APOPTOSIS-RELATED CYSTEINE PEPTIDASE"/>
    <property type="match status" value="1"/>
</dbReference>
<dbReference type="InterPro" id="IPR029030">
    <property type="entry name" value="Caspase-like_dom_sf"/>
</dbReference>
<sequence>MSLFPQESNDEEMNSKFSFLDKTIYFDLQSLSSESSIEEPISPIKTNLNEAQLVMFQSYNNDDESNLSICPDENPIWIEFKKEDINNNVSIELIKPDKDEKHDKLKLVLVNNQYMIHNGEIIFNINQEPLKLNLDFFGIKFTDDHENNLDTDKVYNRNTARLSLKKYDNSENLITSYKSKIIRNKNFDVSEDISILQIKRQEKHPTKYILKLDFKVPYFPHEMIIEIDGYDTNCIPTTTKGFPISDLLISVHEKIKCTLSNTRIICKIFQKESIPKQIKQNTAIEIRKKKNKKKKGETETSQTNSSALVQESKETKEMCLVINQTIFDDESIKSRELHSESEILEIKNVFSKTLNYDVYIFKNLGTQELKDKINNKLDNFENYHDHIVVFVFSHGDNNMFHTRDGFITYNDFVKLFLPINCQKISDKPKLFFISCCLGKKVNTIDKSYIPQGITENTSASCENLFKYKNLPEYSNIFMGFSTVPDYYSFRVNNFTPYIQTLLDVIRENPTLEVRNIQNITQSRINWKESLTIPSVFHCLNRDVFFKQKINP</sequence>
<accession>A0A4Y6I2B1</accession>
<feature type="region of interest" description="Disordered" evidence="2">
    <location>
        <begin position="289"/>
        <end position="308"/>
    </location>
</feature>